<keyword evidence="5" id="KW-0472">Membrane</keyword>
<dbReference type="Gene3D" id="2.60.120.200">
    <property type="match status" value="1"/>
</dbReference>
<evidence type="ECO:0000259" key="7">
    <source>
        <dbReference type="PROSITE" id="PS51828"/>
    </source>
</evidence>
<keyword evidence="5" id="KW-0812">Transmembrane</keyword>
<sequence length="4488" mass="495741">MTVTARRSDKQLLKKKKNEKASHRHDHLQHNNIIGSKLSSTTCVYESNDDQKRLGKIRYSFSSSCILAFLMIMLLVLVIALFQAAITTDSSSSVLSLSDSSSSFFLMVNAQYILKDKIPETCMEALTKYRYEKNVLSLSNPTLVVPPSYPSSDINCGTVGTRPYFRLRLSFYDQSPYLGSYNGSYYTDANLKAISEPFNFISTSELFRSSNYQTASTAGYLSARDVFVNAKNFSFISSGLVLADYFYTTPDGCQKVAKANSVDFAGASRISSIYNSKCNNGGDYDTFIGYSNSIKLPPVGSLEYNLLRQQTGDKSYLALGYNSTLHYQTINSTLSQTPKNVLLLYTATCSGTDECSGNGVCLSLNEGCSCFSPYYGPFCNNTIQHLKNVEIAYPTPTQYGGCKFYISTDIANNQFSDMCGGNAVNTVGSVNYITGASGKALEFGPESSSRADVLNFPFPSTKVTVAFWLLSESEGNHLEQGAPFAYQVNNTYFGFVLTDYRSLKVSINEPHVLRYLFTASNSWDTTVNINSKTWRHVAVSWSSDSGLLKLYIDGTLKDFKLDYKKGQKIPPNGTLTIGNLRSPGSGNVTFFLDKVTGAIDEFVIFDRVLTDNEIGILATPSTFCFGVSGKNSSVCSGRGSCVSFDTCSCTTPHSYGTNCEFCDTGYGGSTCKRMCGGLPFDDPLVCNGRGSCNEPEKCTCQYGYKFGGNYCQDVYCHGMINGCVNGNCTVVPGTEKLPGDNLCVCNPNFYNDPADNACKFTTCNGILSIDGTVCNLRGNCVAKDVCVCTNTFFGGQFCDQKICYGLLEKDENACSGRGICGDFGYCSCFISGTPVTNDCACLNLRTGRNCELGVPSPSQVTSKFPDNLYAIIDPNNSTLQFTVRSKFDATSVSITTYQNALHCIYRTSSSSVSFKGVFLYASRVTSDTDENVFDITFNCTFSFNSTAMNISNNGNLTLAYKDRQSATFSLFNFTNTYVGDLKLRSDSNIMPSSDSDSVEIKYDLPFSLRSQVYLLLGSSWTALSYYTAYPGYPTRVVAPIPAGLLSNSFGIIKAKILDYSLDFIVLNSDATISYQYPSFTIENTGSSSGLIFSLLIQNVLPSNVSNFQCLATSDGTLNQFSANVQSIQAVSQTSSLVTCGNINATDAGSYVLELKYKGRTASRQNIGTYRVGKSLGFDMISSTNVIGSPFFVTNDVGSSTLSIYLKFKFSGAQYSYSCVSVDGSISSASFNGNSLNCTVSFPPVTSPRQNSVVIRVKESVMTKSIPIYNVVYYHGVKESIITTSPNILQSIAGRVSGQLSVQTTKNNTLEATWNYYCLLNGQFFTATYSPALSTFVCSIDITLNNPVLENGIFYADFGIYVFNGISRIPITSSYLLPIASDSITIDTLDSSGALFVQSTQSFTINNFKLNKAKFNCLAIQSATLKNYEDKILVSTFPIVIDSNCQMTIQYNPSIPYAQGKYSPMLISPSISITYGSMQTDIIAVSTSFYFVTKYLSIAESFPSILDYATDTTDLKYVFLGVTFDATRRTNIQYKCRIGSTLYDSTILSDDMVRCEISSRSTLFTGINSPSERNITLEMTKDTTTSKTFQLDISKTPLKLPFDTIKPTPNYIESTQLPTISFKIISKDSFMSLPSETSFLTYSLRLNFEGTNREIGCNIAKTTYRIVCTITTGTISFSKTIQTITATLYSSFTIAGVNYKEPLTTLSFKIVAYQTVNVDNVYPKVITSDTVSNSPQVYLSFHNSYDSLLGIDWKCLTSKDVNMTLSNAPFTKGQTISTPDFLLCDLDPMISSKVNAGVVQFASFFNVTNLLLDSAPLQVTKLSSEVYYLQKGNVSVTGGSNLFAVSGSFSVPVSFNQTIPYSLIANNLVYCMLSNANGYVLGTITVAQKTSINCAFIPNSNIYGKLTLSINYFENVQAISKTFQSVLSANTDQELTVVPTVNIQSVSMYSVQTSKQFSIVITTAFNTSSNFGEASFGCVWNSVSDQSLNRVFPAKIINEGVFNCTEIEHYSGIYQLSIGLSLQGKPYFSITNTYATINVIGGSFLSPTTALYSGGTTATLYSDFIDQSSVSVSFVDEPTRAFTCSLIAFQTYSCIIPDLRSSSIIKPYYQYNLEIKTVPKVLSLPIVPYSPVDIIQVNPPFVIDTVGVASSVITLFSSSLTLGPNSNLTTVFDNEFNLKLENNIPYNLVQGVTSSSSSFTFSNSGNYRVSVSTKYLLANNFPFTLDITANKGNFQVLKKIPFSIASGQSDILLVNSVSSVSFVLNYGSLVVPSAIVKNNLYCKISTTLYKATVTALSSTVDQITCSITYSQVGSVSADLFYYANGSETSITSSPVTLYFENTYSVATVTPQFTLNTPQTVQVSLNSFGSMENIVYKCAISSASALTAVDAFVVGNVVTCPSLTGSRKTFFDIYAITRAVSVPFKITSNQFALYFETVKTISFTNPYLWTINDQLVNTIPDFQVSVSTIDVVETGIVKCVLTLDGSVVASTFVTKIVGSDILSCVFSTDTAVSKVNKMLELRLGIPDQSSNYQYLTNAKKIPVLPVPTPIANRNNMDMVAASVFNNGTFVIPYDFSPQNLQISVQMKDESVSILSGIDQSSAPYFVAPYVGPVDNLSPPTNYIPKKSVPFVTSFYMNVANKEISQSNTQVETYSLVVYDLLTVQKISPFVLTTSDISIRDYSYITIYLSKYSLNTTYSFNCYVKNDNDGTSYQTSAIIISSTVVKCKLAKTTKSGFSSVQLVIDGTSNFITDIKKILVLDVGFPLSLPYGTVYGGQNVTLTYSNMFDTIKSINHGGNSNWMSQYSFTLLFIDNKKIMTPLQNCQLLTSSGKFLNCLTPNVQSQVSSTSKQYYVVLYIDGFPSMTLISLFTAIKPSAVSSISPSIIDASKTSNSGTLSIAFASTLDSRLVTFAVKYRSSVSQLVVSEGTNGCVKKSATQVDCPLPTILSSNPGFLFVDFSFDDFSSYITLSQTVEIYSWSGSIGSASPATVDVYSATLVSINVLGLPRNTQPKIKLNDNINSKVLDGTYNQNTNQITFTTVPLTYLFGGQLPKRIPFQLSLDNGYSFGDFNLHLDFAVLASISISPTQAISGSAIKVSISGVSVDSPLLPLQVSLRINKQDTWLTSCSISGLDFCLDSAPSTTGTYSVVVYSQQKPIQAGSLTVNVIPMPTFSSISPSLVFSSTPTIKVYGSFSSVLVISQIQGKLQLKSTRRAILGQEIGLSPVSVTSTYVELSNPGNAPSGSYDLLLSFDSGSSFNTVNSLTYSSGGQLTSIDNITPDFVQTNQILTIVPNSLMLHFSQALPCGNTNNLQFTIATSSSFSSLTLSLQNIINFYQGSGLSTSDIFTCVDSSLFILYPPLNNTLPDYSILEFPFATTFTVTFNGIDTFSLPILIKSKYDEPRIINVQPYLLERNIPTSVTIVGENLGAAVGCQFSISNQIVRVAKVLTSVSSEINCEIPSQIITSADTSFYVQLYNSRSEYSNSYNLYIYDRLKVLNVNPKKTWTYDDIPVTLQVEGITQVVNISKLATVEIRAMFGTVISTDVCTVMSENIIMCIAPKREKGLTSISLSVNRREWYSLNGEGFTYAAFKNGSSNTNALQLSSDAKSMFEYVPCMAGYGASSYRDVCQECKPGFYKPINDSNACIPCDFNTYSSSFQAKECISCPVNTLTLQKASTSLTECICQNNYYLNPSPKKLDDYCVKCNEQSMICNAGNNIHPYPKKGYWMGKHDNYTVYSCLPIEACGGFSIENCTVGYISGKCGACDVGYYKFNGFCTKCGDDAIWRLIGFGILMLVVVLIFLLISSIKLSHLASISIALSFFQVVAMFTKYNVKWPVVMEYSYTASSATLFNTDFINPKCIFPDINQLTKWYLTSLFPVYVFVLFVLLYILGILRNVIVSKFGHHVKFEYREPYRYHNDIDEVEYLKKKEEEKKLNKKQRLKRRIIENLNDWKIWFINLFVWLRNFLVWLLKEKMSAKQMKVFFNQLINGYTAFLSFTFAFIISQASDIFYCTPQPDNTCALVSSPDISILDPQWIAMLPLAIIYFVVFGLGSILFFLSLYIYKKHLKLEVRKDLLIHNPDLTKTELDELKWKPKNPVLLQKVKDFDLRFKFIQNRFKKRLFYWEIIITFRKLLLSIFNTFLLPLQTVTFALITVFIAFLLQSQFVPFKTKFHNLLEWVSLVCTELVLFFGLLFLVDDGAWKGNETLRGFCEWIASIVIVVSIVLVLGMLIYDIYVRRKKDRKKERLARRELERKYGKEKAKSLQALYSKLFGNPLTQMTKVVLLEDEEAQEKWNIIENPLCDSYEEFHDDWVVEENPLFIPDDVDAYARMNTSKRKVEFNLTLFESDSDSSDEDNSKNIRDIMEGLVNLRRIKKKIRLAKQKGGKVKRKFTTSKASKITDKLEKQDKEMELSHNLDVEIYNNTLSRLSSRIAMSPRGGRNRNDSTMTDEESSIDSPRSYSAATSYDHYQKREPKPKDIALVTEEIEIEEDEL</sequence>
<dbReference type="InterPro" id="IPR000742">
    <property type="entry name" value="EGF"/>
</dbReference>
<accession>D2VZE7</accession>
<feature type="transmembrane region" description="Helical" evidence="5">
    <location>
        <begin position="3778"/>
        <end position="3799"/>
    </location>
</feature>
<dbReference type="RefSeq" id="XP_002670576.1">
    <property type="nucleotide sequence ID" value="XM_002670530.1"/>
</dbReference>
<dbReference type="OMA" id="CEWIASI"/>
<evidence type="ECO:0000256" key="4">
    <source>
        <dbReference type="SAM" id="MobiDB-lite"/>
    </source>
</evidence>
<proteinExistence type="predicted"/>
<evidence type="ECO:0000256" key="3">
    <source>
        <dbReference type="PROSITE-ProRule" id="PRU00076"/>
    </source>
</evidence>
<dbReference type="VEuPathDB" id="AmoebaDB:NAEGRDRAFT_81819"/>
<feature type="transmembrane region" description="Helical" evidence="5">
    <location>
        <begin position="4143"/>
        <end position="4163"/>
    </location>
</feature>
<feature type="transmembrane region" description="Helical" evidence="5">
    <location>
        <begin position="4030"/>
        <end position="4058"/>
    </location>
</feature>
<feature type="transmembrane region" description="Helical" evidence="5">
    <location>
        <begin position="61"/>
        <end position="86"/>
    </location>
</feature>
<dbReference type="OrthoDB" id="6018410at2759"/>
<comment type="caution">
    <text evidence="3">Lacks conserved residue(s) required for the propagation of feature annotation.</text>
</comment>
<dbReference type="Pfam" id="PF13385">
    <property type="entry name" value="Laminin_G_3"/>
    <property type="match status" value="1"/>
</dbReference>
<feature type="transmembrane region" description="Helical" evidence="5">
    <location>
        <begin position="4170"/>
        <end position="4189"/>
    </location>
</feature>
<evidence type="ECO:0000256" key="1">
    <source>
        <dbReference type="ARBA" id="ARBA00022729"/>
    </source>
</evidence>
<keyword evidence="3" id="KW-0245">EGF-like domain</keyword>
<protein>
    <submittedName>
        <fullName evidence="8">Predicted protein</fullName>
    </submittedName>
</protein>
<dbReference type="PANTHER" id="PTHR14949">
    <property type="entry name" value="EGF-LIKE-DOMAIN, MULTIPLE 7, 8"/>
    <property type="match status" value="1"/>
</dbReference>
<feature type="transmembrane region" description="Helical" evidence="5">
    <location>
        <begin position="3866"/>
        <end position="3889"/>
    </location>
</feature>
<dbReference type="PROSITE" id="PS50026">
    <property type="entry name" value="EGF_3"/>
    <property type="match status" value="1"/>
</dbReference>
<dbReference type="Gene3D" id="2.10.50.10">
    <property type="entry name" value="Tumor Necrosis Factor Receptor, subunit A, domain 2"/>
    <property type="match status" value="1"/>
</dbReference>
<evidence type="ECO:0000313" key="9">
    <source>
        <dbReference type="Proteomes" id="UP000006671"/>
    </source>
</evidence>
<dbReference type="InterPro" id="IPR050969">
    <property type="entry name" value="Dev_Signal_Modulators"/>
</dbReference>
<dbReference type="InterPro" id="IPR001759">
    <property type="entry name" value="PTX_dom"/>
</dbReference>
<feature type="compositionally biased region" description="Basic and acidic residues" evidence="4">
    <location>
        <begin position="4463"/>
        <end position="4473"/>
    </location>
</feature>
<organism evidence="9">
    <name type="scientific">Naegleria gruberi</name>
    <name type="common">Amoeba</name>
    <dbReference type="NCBI Taxonomy" id="5762"/>
    <lineage>
        <taxon>Eukaryota</taxon>
        <taxon>Discoba</taxon>
        <taxon>Heterolobosea</taxon>
        <taxon>Tetramitia</taxon>
        <taxon>Eutetramitia</taxon>
        <taxon>Vahlkampfiidae</taxon>
        <taxon>Naegleria</taxon>
    </lineage>
</organism>
<dbReference type="PROSITE" id="PS51828">
    <property type="entry name" value="PTX_2"/>
    <property type="match status" value="1"/>
</dbReference>
<evidence type="ECO:0000256" key="5">
    <source>
        <dbReference type="SAM" id="Phobius"/>
    </source>
</evidence>
<reference evidence="8 9" key="1">
    <citation type="journal article" date="2010" name="Cell">
        <title>The genome of Naegleria gruberi illuminates early eukaryotic versatility.</title>
        <authorList>
            <person name="Fritz-Laylin L.K."/>
            <person name="Prochnik S.E."/>
            <person name="Ginger M.L."/>
            <person name="Dacks J.B."/>
            <person name="Carpenter M.L."/>
            <person name="Field M.C."/>
            <person name="Kuo A."/>
            <person name="Paredez A."/>
            <person name="Chapman J."/>
            <person name="Pham J."/>
            <person name="Shu S."/>
            <person name="Neupane R."/>
            <person name="Cipriano M."/>
            <person name="Mancuso J."/>
            <person name="Tu H."/>
            <person name="Salamov A."/>
            <person name="Lindquist E."/>
            <person name="Shapiro H."/>
            <person name="Lucas S."/>
            <person name="Grigoriev I.V."/>
            <person name="Cande W.Z."/>
            <person name="Fulton C."/>
            <person name="Rokhsar D.S."/>
            <person name="Dawson S.C."/>
        </authorList>
    </citation>
    <scope>NUCLEOTIDE SEQUENCE [LARGE SCALE GENOMIC DNA]</scope>
    <source>
        <strain evidence="8 9">NEG-M</strain>
    </source>
</reference>
<dbReference type="KEGG" id="ngr:NAEGRDRAFT_81819"/>
<dbReference type="SUPFAM" id="SSF49899">
    <property type="entry name" value="Concanavalin A-like lectins/glucanases"/>
    <property type="match status" value="1"/>
</dbReference>
<feature type="transmembrane region" description="Helical" evidence="5">
    <location>
        <begin position="3806"/>
        <end position="3824"/>
    </location>
</feature>
<feature type="domain" description="Pentraxin (PTX)" evidence="7">
    <location>
        <begin position="437"/>
        <end position="649"/>
    </location>
</feature>
<keyword evidence="2 3" id="KW-1015">Disulfide bond</keyword>
<feature type="compositionally biased region" description="Basic residues" evidence="4">
    <location>
        <begin position="13"/>
        <end position="26"/>
    </location>
</feature>
<keyword evidence="9" id="KW-1185">Reference proteome</keyword>
<dbReference type="EMBL" id="GG738914">
    <property type="protein sequence ID" value="EFC37832.1"/>
    <property type="molecule type" value="Genomic_DNA"/>
</dbReference>
<evidence type="ECO:0000256" key="2">
    <source>
        <dbReference type="ARBA" id="ARBA00023157"/>
    </source>
</evidence>
<feature type="domain" description="EGF-like" evidence="6">
    <location>
        <begin position="345"/>
        <end position="380"/>
    </location>
</feature>
<name>D2VZE7_NAEGR</name>
<gene>
    <name evidence="8" type="ORF">NAEGRDRAFT_81819</name>
</gene>
<feature type="disulfide bond" evidence="3">
    <location>
        <begin position="370"/>
        <end position="379"/>
    </location>
</feature>
<keyword evidence="1" id="KW-0732">Signal</keyword>
<dbReference type="PROSITE" id="PS01186">
    <property type="entry name" value="EGF_2"/>
    <property type="match status" value="1"/>
</dbReference>
<keyword evidence="5" id="KW-1133">Transmembrane helix</keyword>
<dbReference type="Proteomes" id="UP000006671">
    <property type="component" value="Unassembled WGS sequence"/>
</dbReference>
<feature type="transmembrane region" description="Helical" evidence="5">
    <location>
        <begin position="4116"/>
        <end position="4137"/>
    </location>
</feature>
<dbReference type="PROSITE" id="PS00022">
    <property type="entry name" value="EGF_1"/>
    <property type="match status" value="2"/>
</dbReference>
<dbReference type="eggNOG" id="KOG1225">
    <property type="taxonomic scope" value="Eukaryota"/>
</dbReference>
<dbReference type="SMART" id="SM01411">
    <property type="entry name" value="Ephrin_rec_like"/>
    <property type="match status" value="1"/>
</dbReference>
<dbReference type="CDD" id="cd00185">
    <property type="entry name" value="TNFRSF"/>
    <property type="match status" value="1"/>
</dbReference>
<feature type="transmembrane region" description="Helical" evidence="5">
    <location>
        <begin position="4209"/>
        <end position="4231"/>
    </location>
</feature>
<feature type="compositionally biased region" description="Basic and acidic residues" evidence="4">
    <location>
        <begin position="1"/>
        <end position="12"/>
    </location>
</feature>
<dbReference type="InterPro" id="IPR011641">
    <property type="entry name" value="Tyr-kin_ephrin_A/B_rcpt-like"/>
</dbReference>
<dbReference type="PANTHER" id="PTHR14949:SF56">
    <property type="entry name" value="EGF-LIKE-DOMAIN, MULTIPLE 7"/>
    <property type="match status" value="1"/>
</dbReference>
<dbReference type="Pfam" id="PF07699">
    <property type="entry name" value="Ephrin_rec_like"/>
    <property type="match status" value="1"/>
</dbReference>
<evidence type="ECO:0000259" key="6">
    <source>
        <dbReference type="PROSITE" id="PS50026"/>
    </source>
</evidence>
<dbReference type="GeneID" id="8853635"/>
<feature type="region of interest" description="Disordered" evidence="4">
    <location>
        <begin position="1"/>
        <end position="26"/>
    </location>
</feature>
<feature type="compositionally biased region" description="Acidic residues" evidence="4">
    <location>
        <begin position="4479"/>
        <end position="4488"/>
    </location>
</feature>
<dbReference type="InterPro" id="IPR013320">
    <property type="entry name" value="ConA-like_dom_sf"/>
</dbReference>
<dbReference type="InParanoid" id="D2VZE7"/>
<evidence type="ECO:0000313" key="8">
    <source>
        <dbReference type="EMBL" id="EFC37832.1"/>
    </source>
</evidence>
<feature type="region of interest" description="Disordered" evidence="4">
    <location>
        <begin position="4428"/>
        <end position="4488"/>
    </location>
</feature>
<feature type="compositionally biased region" description="Polar residues" evidence="4">
    <location>
        <begin position="4449"/>
        <end position="4459"/>
    </location>
</feature>